<sequence>MPTPAYIKIEGKTQGNITAGAFTSDSVGNVFVEGHEDEILVQEIKHQVSVPTDPQSGQPAGQRVHKPFIFTSALNKATPLMYGALASGEMLPTVEVNWYRTSVEGKQEHFFTTKLEDATIVDINTVLPHAQDKENENYTQLIEVSLSYRKITWTHETSGTEGSDDWRKPIAS</sequence>
<proteinExistence type="predicted"/>
<dbReference type="NCBIfam" id="TIGR03344">
    <property type="entry name" value="VI_effect_Hcp1"/>
    <property type="match status" value="1"/>
</dbReference>
<protein>
    <submittedName>
        <fullName evidence="1">Hcp family type VI secretion system effector</fullName>
    </submittedName>
</protein>
<dbReference type="EMBL" id="JABWRE020000001">
    <property type="protein sequence ID" value="MBV4535466.1"/>
    <property type="molecule type" value="Genomic_DNA"/>
</dbReference>
<dbReference type="Proteomes" id="UP000599879">
    <property type="component" value="Unassembled WGS sequence"/>
</dbReference>
<gene>
    <name evidence="2" type="ORF">HU737_005685</name>
    <name evidence="1" type="ORF">HU737_21540</name>
</gene>
<dbReference type="RefSeq" id="WP_186556843.1">
    <property type="nucleotide sequence ID" value="NZ_JABWRE020000001.1"/>
</dbReference>
<dbReference type="AlphaFoldDB" id="A0A923G346"/>
<accession>A0A923G346</accession>
<name>A0A923G346_9PSED</name>
<evidence type="ECO:0000313" key="1">
    <source>
        <dbReference type="EMBL" id="MBC3443285.1"/>
    </source>
</evidence>
<comment type="caution">
    <text evidence="1">The sequence shown here is derived from an EMBL/GenBank/DDBJ whole genome shotgun (WGS) entry which is preliminary data.</text>
</comment>
<dbReference type="InterPro" id="IPR008514">
    <property type="entry name" value="T6SS_Hcp"/>
</dbReference>
<dbReference type="PANTHER" id="PTHR34319:SF6">
    <property type="entry name" value="MAJOR EXPORTED PROTEIN"/>
    <property type="match status" value="1"/>
</dbReference>
<reference evidence="2" key="3">
    <citation type="submission" date="2021-06" db="EMBL/GenBank/DDBJ databases">
        <title>Updating the genus Pseudomonas: Description of 43 new species and partition of the Pseudomonas putida group.</title>
        <authorList>
            <person name="Girard L."/>
            <person name="Lood C."/>
            <person name="Vandamme P."/>
            <person name="Rokni-Zadeh H."/>
            <person name="Van Noort V."/>
            <person name="Hofte M."/>
            <person name="Lavigne R."/>
            <person name="De Mot R."/>
        </authorList>
    </citation>
    <scope>NUCLEOTIDE SEQUENCE</scope>
    <source>
        <strain evidence="2">SWRI10</strain>
    </source>
</reference>
<dbReference type="Gene3D" id="2.30.110.20">
    <property type="entry name" value="Hcp1-like"/>
    <property type="match status" value="1"/>
</dbReference>
<reference evidence="1" key="1">
    <citation type="journal article" date="2020" name="Microorganisms">
        <title>Reliable Identification of Environmental Pseudomonas Isolates Using the rpoD Gene.</title>
        <authorList>
            <consortium name="The Broad Institute Genome Sequencing Platform"/>
            <person name="Girard L."/>
            <person name="Lood C."/>
            <person name="Rokni-Zadeh H."/>
            <person name="van Noort V."/>
            <person name="Lavigne R."/>
            <person name="De Mot R."/>
        </authorList>
    </citation>
    <scope>NUCLEOTIDE SEQUENCE</scope>
    <source>
        <strain evidence="1">SWRI10</strain>
    </source>
</reference>
<dbReference type="SUPFAM" id="SSF141452">
    <property type="entry name" value="Hcp1-like"/>
    <property type="match status" value="1"/>
</dbReference>
<reference evidence="1" key="2">
    <citation type="submission" date="2020-07" db="EMBL/GenBank/DDBJ databases">
        <authorList>
            <person name="Lood C."/>
            <person name="Girard L."/>
        </authorList>
    </citation>
    <scope>NUCLEOTIDE SEQUENCE</scope>
    <source>
        <strain evidence="1">SWRI10</strain>
    </source>
</reference>
<organism evidence="1">
    <name type="scientific">Pseudomonas urmiensis</name>
    <dbReference type="NCBI Taxonomy" id="2745493"/>
    <lineage>
        <taxon>Bacteria</taxon>
        <taxon>Pseudomonadati</taxon>
        <taxon>Pseudomonadota</taxon>
        <taxon>Gammaproteobacteria</taxon>
        <taxon>Pseudomonadales</taxon>
        <taxon>Pseudomonadaceae</taxon>
        <taxon>Pseudomonas</taxon>
    </lineage>
</organism>
<dbReference type="EMBL" id="JABWRE010000021">
    <property type="protein sequence ID" value="MBC3443285.1"/>
    <property type="molecule type" value="Genomic_DNA"/>
</dbReference>
<dbReference type="InterPro" id="IPR036624">
    <property type="entry name" value="Hcp1-lik_sf"/>
</dbReference>
<dbReference type="PANTHER" id="PTHR34319">
    <property type="entry name" value="MAJOR EXPORTED PROTEIN"/>
    <property type="match status" value="1"/>
</dbReference>
<evidence type="ECO:0000313" key="2">
    <source>
        <dbReference type="EMBL" id="MBV4535466.1"/>
    </source>
</evidence>
<dbReference type="Pfam" id="PF05638">
    <property type="entry name" value="T6SS_HCP"/>
    <property type="match status" value="1"/>
</dbReference>
<dbReference type="InterPro" id="IPR052947">
    <property type="entry name" value="T6SS_Hcp1_domain"/>
</dbReference>